<dbReference type="InterPro" id="IPR001789">
    <property type="entry name" value="Sig_transdc_resp-reg_receiver"/>
</dbReference>
<dbReference type="SUPFAM" id="SSF52172">
    <property type="entry name" value="CheY-like"/>
    <property type="match status" value="1"/>
</dbReference>
<dbReference type="EC" id="2.7.13.3" evidence="4"/>
<keyword evidence="9 17" id="KW-0418">Kinase</keyword>
<evidence type="ECO:0000256" key="9">
    <source>
        <dbReference type="ARBA" id="ARBA00022777"/>
    </source>
</evidence>
<dbReference type="InterPro" id="IPR003018">
    <property type="entry name" value="GAF"/>
</dbReference>
<evidence type="ECO:0000256" key="5">
    <source>
        <dbReference type="ARBA" id="ARBA00022475"/>
    </source>
</evidence>
<evidence type="ECO:0000313" key="17">
    <source>
        <dbReference type="EMBL" id="ADB95686.1"/>
    </source>
</evidence>
<evidence type="ECO:0000256" key="1">
    <source>
        <dbReference type="ARBA" id="ARBA00000085"/>
    </source>
</evidence>
<dbReference type="CDD" id="cd00082">
    <property type="entry name" value="HisKA"/>
    <property type="match status" value="1"/>
</dbReference>
<dbReference type="AlphaFoldDB" id="D3EQD6"/>
<dbReference type="KEGG" id="cyu:UCYN_10110"/>
<proteinExistence type="inferred from homology"/>
<feature type="modified residue" description="4-aspartylphosphate" evidence="13">
    <location>
        <position position="682"/>
    </location>
</feature>
<dbReference type="SUPFAM" id="SSF47384">
    <property type="entry name" value="Homodimeric domain of signal transducing histidine kinase"/>
    <property type="match status" value="1"/>
</dbReference>
<sequence>MNLPKEFILQRIISIYTFEKLCSLLEKLLSIEGPKGILLTNSIFTLEENPSISLDLKTFYLFLSPKFSILLQGVLDTSSLSYQVTITTKPKDINNFVQKLYIHLNDSSVWKKKIVPYLKINHIQSTNLLQYLNNNLRDILEPKKNNNLCTIDQNLLVTSPLKKEIEGQLRAERLLSQVISKIRQSLDIPTILENTVKESREILGADRLIVYKFNNKQLITSKDYDLIKGNGYVVHESLATRDIPSLLKILIESKVFTKIAKYQKRSITFEDDINNYSFIHSCFYNLPSKFWILSEIVAPIKINDNLWGLLVAHQCLQKRRWLSDGKVTLEKIAEHLAVALYQAQLYSQVQKEKYVLKQKVIKRTQELCDTLVASQAANYSKSEFLGNMSHELRTPLTCIIGLSGTLLYWSKENSTLSLEKRKHYLATIQNSGENLLQIINEILEYSNLQTGKCLLNIQEFSLSDIAKNILQKVYKEEVHRHINLKLDLRINSIEDTFLADPVKMKHILYYLLNNALKFTPENGTVILRVWRHREEVVWQVEDTGIGIKTEQIPLLFKLFQKLENHRKRVYGGTGLGLALTKQLVELHSGTIEVDSLVNKGSIFTIRIPNQSQFKNRSNNKLISRKESLFSTRVIILIESNNKIATLLEKLLTSANYYFIWLINDIKLIRKIELIQPIAIILDQDLSKALKISKLLKKSSETKSIKVLFLKDTITSKEWLEIAETGIDDYLIKPIQSNFLLKRIKTLTLNSENINFNT</sequence>
<dbReference type="Pfam" id="PF01590">
    <property type="entry name" value="GAF"/>
    <property type="match status" value="1"/>
</dbReference>
<dbReference type="InterPro" id="IPR005467">
    <property type="entry name" value="His_kinase_dom"/>
</dbReference>
<evidence type="ECO:0000313" key="18">
    <source>
        <dbReference type="Proteomes" id="UP000001405"/>
    </source>
</evidence>
<dbReference type="Gene3D" id="1.10.287.130">
    <property type="match status" value="1"/>
</dbReference>
<dbReference type="PANTHER" id="PTHR43047:SF63">
    <property type="entry name" value="HISTIDINE KINASE"/>
    <property type="match status" value="1"/>
</dbReference>
<dbReference type="PROSITE" id="PS50110">
    <property type="entry name" value="RESPONSE_REGULATORY"/>
    <property type="match status" value="1"/>
</dbReference>
<evidence type="ECO:0000259" key="15">
    <source>
        <dbReference type="PROSITE" id="PS50109"/>
    </source>
</evidence>
<keyword evidence="10" id="KW-0067">ATP-binding</keyword>
<dbReference type="InterPro" id="IPR036097">
    <property type="entry name" value="HisK_dim/P_sf"/>
</dbReference>
<dbReference type="RefSeq" id="WP_012954373.1">
    <property type="nucleotide sequence ID" value="NC_013771.1"/>
</dbReference>
<keyword evidence="11" id="KW-0902">Two-component regulatory system</keyword>
<dbReference type="Gene3D" id="3.30.450.40">
    <property type="match status" value="1"/>
</dbReference>
<dbReference type="Pfam" id="PF00512">
    <property type="entry name" value="HisKA"/>
    <property type="match status" value="1"/>
</dbReference>
<dbReference type="GO" id="GO:0000155">
    <property type="term" value="F:phosphorelay sensor kinase activity"/>
    <property type="evidence" value="ECO:0007669"/>
    <property type="project" value="InterPro"/>
</dbReference>
<dbReference type="OrthoDB" id="500345at2"/>
<evidence type="ECO:0000256" key="6">
    <source>
        <dbReference type="ARBA" id="ARBA00022553"/>
    </source>
</evidence>
<dbReference type="CDD" id="cd16922">
    <property type="entry name" value="HATPase_EvgS-ArcB-TorS-like"/>
    <property type="match status" value="1"/>
</dbReference>
<evidence type="ECO:0000256" key="12">
    <source>
        <dbReference type="ARBA" id="ARBA00023136"/>
    </source>
</evidence>
<evidence type="ECO:0000256" key="8">
    <source>
        <dbReference type="ARBA" id="ARBA00022741"/>
    </source>
</evidence>
<dbReference type="SMART" id="SM00387">
    <property type="entry name" value="HATPase_c"/>
    <property type="match status" value="1"/>
</dbReference>
<keyword evidence="18" id="KW-1185">Reference proteome</keyword>
<dbReference type="GO" id="GO:0005524">
    <property type="term" value="F:ATP binding"/>
    <property type="evidence" value="ECO:0007669"/>
    <property type="project" value="UniProtKB-KW"/>
</dbReference>
<dbReference type="SUPFAM" id="SSF55781">
    <property type="entry name" value="GAF domain-like"/>
    <property type="match status" value="1"/>
</dbReference>
<comment type="subcellular location">
    <subcellularLocation>
        <location evidence="2">Cell membrane</location>
    </subcellularLocation>
</comment>
<dbReference type="FunFam" id="3.30.565.10:FF:000023">
    <property type="entry name" value="PAS domain-containing sensor histidine kinase"/>
    <property type="match status" value="1"/>
</dbReference>
<dbReference type="GO" id="GO:0005886">
    <property type="term" value="C:plasma membrane"/>
    <property type="evidence" value="ECO:0007669"/>
    <property type="project" value="UniProtKB-SubCell"/>
</dbReference>
<evidence type="ECO:0000256" key="11">
    <source>
        <dbReference type="ARBA" id="ARBA00023012"/>
    </source>
</evidence>
<dbReference type="PROSITE" id="PS50046">
    <property type="entry name" value="PHYTOCHROME_2"/>
    <property type="match status" value="1"/>
</dbReference>
<dbReference type="InterPro" id="IPR003594">
    <property type="entry name" value="HATPase_dom"/>
</dbReference>
<evidence type="ECO:0000256" key="2">
    <source>
        <dbReference type="ARBA" id="ARBA00004236"/>
    </source>
</evidence>
<dbReference type="InterPro" id="IPR004358">
    <property type="entry name" value="Sig_transdc_His_kin-like_C"/>
</dbReference>
<dbReference type="Pfam" id="PF02518">
    <property type="entry name" value="HATPase_c"/>
    <property type="match status" value="1"/>
</dbReference>
<accession>D3EQD6</accession>
<dbReference type="InterPro" id="IPR016132">
    <property type="entry name" value="Phyto_chromo_attachment"/>
</dbReference>
<keyword evidence="5" id="KW-1003">Cell membrane</keyword>
<dbReference type="Gene3D" id="3.40.50.2300">
    <property type="match status" value="1"/>
</dbReference>
<protein>
    <recommendedName>
        <fullName evidence="4">histidine kinase</fullName>
        <ecNumber evidence="4">2.7.13.3</ecNumber>
    </recommendedName>
</protein>
<evidence type="ECO:0000256" key="4">
    <source>
        <dbReference type="ARBA" id="ARBA00012438"/>
    </source>
</evidence>
<dbReference type="EMBL" id="CP001842">
    <property type="protein sequence ID" value="ADB95686.1"/>
    <property type="molecule type" value="Genomic_DNA"/>
</dbReference>
<organism evidence="18">
    <name type="scientific">Atelocyanobacterium thalassa (isolate ALOHA)</name>
    <dbReference type="NCBI Taxonomy" id="1453429"/>
    <lineage>
        <taxon>Bacteria</taxon>
        <taxon>Bacillati</taxon>
        <taxon>Cyanobacteriota</taxon>
        <taxon>Cyanophyceae</taxon>
        <taxon>Oscillatoriophycideae</taxon>
        <taxon>Chroococcales</taxon>
        <taxon>Aphanothecaceae</taxon>
        <taxon>Candidatus Atelocyanobacterium</taxon>
        <taxon>Candidatus Atelocyanobacterium thalassae</taxon>
    </lineage>
</organism>
<keyword evidence="7" id="KW-0808">Transferase</keyword>
<evidence type="ECO:0000259" key="16">
    <source>
        <dbReference type="PROSITE" id="PS50110"/>
    </source>
</evidence>
<dbReference type="InterPro" id="IPR036890">
    <property type="entry name" value="HATPase_C_sf"/>
</dbReference>
<dbReference type="SMART" id="SM00388">
    <property type="entry name" value="HisKA"/>
    <property type="match status" value="1"/>
</dbReference>
<keyword evidence="12" id="KW-0472">Membrane</keyword>
<dbReference type="InterPro" id="IPR029016">
    <property type="entry name" value="GAF-like_dom_sf"/>
</dbReference>
<gene>
    <name evidence="17" type="ordered locus">UCYN_10110</name>
</gene>
<evidence type="ECO:0000256" key="3">
    <source>
        <dbReference type="ARBA" id="ARBA00006402"/>
    </source>
</evidence>
<comment type="catalytic activity">
    <reaction evidence="1">
        <text>ATP + protein L-histidine = ADP + protein N-phospho-L-histidine.</text>
        <dbReference type="EC" id="2.7.13.3"/>
    </reaction>
</comment>
<comment type="similarity">
    <text evidence="3">In the N-terminal section; belongs to the phytochrome family.</text>
</comment>
<reference evidence="17 18" key="1">
    <citation type="journal article" date="2010" name="Nature">
        <title>Metabolic streamlining in an open-ocean nitrogen-fixing cyanobacterium.</title>
        <authorList>
            <person name="Tripp H.J."/>
            <person name="Bench S.R."/>
            <person name="Turk K.A."/>
            <person name="Foster R.A."/>
            <person name="Desany B.A."/>
            <person name="Niazi F."/>
            <person name="Affourtit J.P."/>
            <person name="Zehr J.P."/>
        </authorList>
    </citation>
    <scope>NUCLEOTIDE SEQUENCE [LARGE SCALE GENOMIC DNA]</scope>
    <source>
        <strain evidence="18">ALOHA</strain>
    </source>
</reference>
<dbReference type="Gene3D" id="3.30.565.10">
    <property type="entry name" value="Histidine kinase-like ATPase, C-terminal domain"/>
    <property type="match status" value="1"/>
</dbReference>
<dbReference type="PRINTS" id="PR00344">
    <property type="entry name" value="BCTRLSENSOR"/>
</dbReference>
<dbReference type="PANTHER" id="PTHR43047">
    <property type="entry name" value="TWO-COMPONENT HISTIDINE PROTEIN KINASE"/>
    <property type="match status" value="1"/>
</dbReference>
<dbReference type="InterPro" id="IPR003661">
    <property type="entry name" value="HisK_dim/P_dom"/>
</dbReference>
<feature type="domain" description="Response regulatory" evidence="16">
    <location>
        <begin position="633"/>
        <end position="747"/>
    </location>
</feature>
<evidence type="ECO:0000256" key="10">
    <source>
        <dbReference type="ARBA" id="ARBA00022840"/>
    </source>
</evidence>
<feature type="domain" description="Histidine kinase" evidence="15">
    <location>
        <begin position="387"/>
        <end position="611"/>
    </location>
</feature>
<dbReference type="Proteomes" id="UP000001405">
    <property type="component" value="Chromosome"/>
</dbReference>
<dbReference type="SUPFAM" id="SSF55874">
    <property type="entry name" value="ATPase domain of HSP90 chaperone/DNA topoisomerase II/histidine kinase"/>
    <property type="match status" value="1"/>
</dbReference>
<feature type="domain" description="Phytochrome chromophore attachment site" evidence="14">
    <location>
        <begin position="187"/>
        <end position="334"/>
    </location>
</feature>
<dbReference type="GO" id="GO:0009927">
    <property type="term" value="F:histidine phosphotransfer kinase activity"/>
    <property type="evidence" value="ECO:0007669"/>
    <property type="project" value="TreeGrafter"/>
</dbReference>
<keyword evidence="6 13" id="KW-0597">Phosphoprotein</keyword>
<dbReference type="STRING" id="1453429.UCYN_10110"/>
<name>D3EQD6_ATETH</name>
<dbReference type="HOGENOM" id="CLU_000445_89_17_3"/>
<dbReference type="InterPro" id="IPR011006">
    <property type="entry name" value="CheY-like_superfamily"/>
</dbReference>
<evidence type="ECO:0000256" key="13">
    <source>
        <dbReference type="PROSITE-ProRule" id="PRU00169"/>
    </source>
</evidence>
<dbReference type="PROSITE" id="PS50109">
    <property type="entry name" value="HIS_KIN"/>
    <property type="match status" value="1"/>
</dbReference>
<evidence type="ECO:0000259" key="14">
    <source>
        <dbReference type="PROSITE" id="PS50046"/>
    </source>
</evidence>
<keyword evidence="8" id="KW-0547">Nucleotide-binding</keyword>
<dbReference type="PATRIC" id="fig|713887.8.peg.941"/>
<evidence type="ECO:0000256" key="7">
    <source>
        <dbReference type="ARBA" id="ARBA00022679"/>
    </source>
</evidence>
<dbReference type="SMART" id="SM00065">
    <property type="entry name" value="GAF"/>
    <property type="match status" value="1"/>
</dbReference>